<evidence type="ECO:0000313" key="2">
    <source>
        <dbReference type="Proteomes" id="UP000828390"/>
    </source>
</evidence>
<dbReference type="EMBL" id="JAIWYP010000010">
    <property type="protein sequence ID" value="KAH3748602.1"/>
    <property type="molecule type" value="Genomic_DNA"/>
</dbReference>
<comment type="caution">
    <text evidence="1">The sequence shown here is derived from an EMBL/GenBank/DDBJ whole genome shotgun (WGS) entry which is preliminary data.</text>
</comment>
<dbReference type="Proteomes" id="UP000828390">
    <property type="component" value="Unassembled WGS sequence"/>
</dbReference>
<evidence type="ECO:0000313" key="1">
    <source>
        <dbReference type="EMBL" id="KAH3748602.1"/>
    </source>
</evidence>
<accession>A0A9D4I6Q8</accession>
<dbReference type="AlphaFoldDB" id="A0A9D4I6Q8"/>
<organism evidence="1 2">
    <name type="scientific">Dreissena polymorpha</name>
    <name type="common">Zebra mussel</name>
    <name type="synonym">Mytilus polymorpha</name>
    <dbReference type="NCBI Taxonomy" id="45954"/>
    <lineage>
        <taxon>Eukaryota</taxon>
        <taxon>Metazoa</taxon>
        <taxon>Spiralia</taxon>
        <taxon>Lophotrochozoa</taxon>
        <taxon>Mollusca</taxon>
        <taxon>Bivalvia</taxon>
        <taxon>Autobranchia</taxon>
        <taxon>Heteroconchia</taxon>
        <taxon>Euheterodonta</taxon>
        <taxon>Imparidentia</taxon>
        <taxon>Neoheterodontei</taxon>
        <taxon>Myida</taxon>
        <taxon>Dreissenoidea</taxon>
        <taxon>Dreissenidae</taxon>
        <taxon>Dreissena</taxon>
    </lineage>
</organism>
<gene>
    <name evidence="1" type="ORF">DPMN_183048</name>
</gene>
<sequence>MLNKVFNKRNTISVLAGQKSSELYALQKLTGTQAKNIVRIASHNWVQFRQLG</sequence>
<keyword evidence="2" id="KW-1185">Reference proteome</keyword>
<reference evidence="1" key="1">
    <citation type="journal article" date="2019" name="bioRxiv">
        <title>The Genome of the Zebra Mussel, Dreissena polymorpha: A Resource for Invasive Species Research.</title>
        <authorList>
            <person name="McCartney M.A."/>
            <person name="Auch B."/>
            <person name="Kono T."/>
            <person name="Mallez S."/>
            <person name="Zhang Y."/>
            <person name="Obille A."/>
            <person name="Becker A."/>
            <person name="Abrahante J.E."/>
            <person name="Garbe J."/>
            <person name="Badalamenti J.P."/>
            <person name="Herman A."/>
            <person name="Mangelson H."/>
            <person name="Liachko I."/>
            <person name="Sullivan S."/>
            <person name="Sone E.D."/>
            <person name="Koren S."/>
            <person name="Silverstein K.A.T."/>
            <person name="Beckman K.B."/>
            <person name="Gohl D.M."/>
        </authorList>
    </citation>
    <scope>NUCLEOTIDE SEQUENCE</scope>
    <source>
        <strain evidence="1">Duluth1</strain>
        <tissue evidence="1">Whole animal</tissue>
    </source>
</reference>
<proteinExistence type="predicted"/>
<reference evidence="1" key="2">
    <citation type="submission" date="2020-11" db="EMBL/GenBank/DDBJ databases">
        <authorList>
            <person name="McCartney M.A."/>
            <person name="Auch B."/>
            <person name="Kono T."/>
            <person name="Mallez S."/>
            <person name="Becker A."/>
            <person name="Gohl D.M."/>
            <person name="Silverstein K.A.T."/>
            <person name="Koren S."/>
            <person name="Bechman K.B."/>
            <person name="Herman A."/>
            <person name="Abrahante J.E."/>
            <person name="Garbe J."/>
        </authorList>
    </citation>
    <scope>NUCLEOTIDE SEQUENCE</scope>
    <source>
        <strain evidence="1">Duluth1</strain>
        <tissue evidence="1">Whole animal</tissue>
    </source>
</reference>
<protein>
    <submittedName>
        <fullName evidence="1">Uncharacterized protein</fullName>
    </submittedName>
</protein>
<name>A0A9D4I6Q8_DREPO</name>